<evidence type="ECO:0000313" key="1">
    <source>
        <dbReference type="EMBL" id="GAB0175368.1"/>
    </source>
</evidence>
<organism evidence="1 2">
    <name type="scientific">Grus japonensis</name>
    <name type="common">Japanese crane</name>
    <name type="synonym">Red-crowned crane</name>
    <dbReference type="NCBI Taxonomy" id="30415"/>
    <lineage>
        <taxon>Eukaryota</taxon>
        <taxon>Metazoa</taxon>
        <taxon>Chordata</taxon>
        <taxon>Craniata</taxon>
        <taxon>Vertebrata</taxon>
        <taxon>Euteleostomi</taxon>
        <taxon>Archelosauria</taxon>
        <taxon>Archosauria</taxon>
        <taxon>Dinosauria</taxon>
        <taxon>Saurischia</taxon>
        <taxon>Theropoda</taxon>
        <taxon>Coelurosauria</taxon>
        <taxon>Aves</taxon>
        <taxon>Neognathae</taxon>
        <taxon>Neoaves</taxon>
        <taxon>Gruiformes</taxon>
        <taxon>Gruidae</taxon>
        <taxon>Grus</taxon>
    </lineage>
</organism>
<dbReference type="EMBL" id="BAAFJT010000001">
    <property type="protein sequence ID" value="GAB0175368.1"/>
    <property type="molecule type" value="Genomic_DNA"/>
</dbReference>
<proteinExistence type="predicted"/>
<sequence>MKQILLETIVRHMENKEVIGNSQHGFTKRKLCLANFVAFCDGVAALVVKGRATDIVYLDLCKAFDTVPHASLSLNWRDVDLTDGPLDG</sequence>
<dbReference type="Proteomes" id="UP001623348">
    <property type="component" value="Unassembled WGS sequence"/>
</dbReference>
<dbReference type="AlphaFoldDB" id="A0ABC9VQN1"/>
<comment type="caution">
    <text evidence="1">The sequence shown here is derived from an EMBL/GenBank/DDBJ whole genome shotgun (WGS) entry which is preliminary data.</text>
</comment>
<gene>
    <name evidence="1" type="ORF">GRJ2_000002000</name>
</gene>
<keyword evidence="2" id="KW-1185">Reference proteome</keyword>
<accession>A0ABC9VQN1</accession>
<name>A0ABC9VQN1_GRUJA</name>
<evidence type="ECO:0008006" key="3">
    <source>
        <dbReference type="Google" id="ProtNLM"/>
    </source>
</evidence>
<evidence type="ECO:0000313" key="2">
    <source>
        <dbReference type="Proteomes" id="UP001623348"/>
    </source>
</evidence>
<protein>
    <recommendedName>
        <fullName evidence="3">Reverse transcriptase</fullName>
    </recommendedName>
</protein>
<reference evidence="1 2" key="1">
    <citation type="submission" date="2024-06" db="EMBL/GenBank/DDBJ databases">
        <title>The draft genome of Grus japonensis, version 3.</title>
        <authorList>
            <person name="Nabeshima K."/>
            <person name="Suzuki S."/>
            <person name="Onuma M."/>
        </authorList>
    </citation>
    <scope>NUCLEOTIDE SEQUENCE [LARGE SCALE GENOMIC DNA]</scope>
    <source>
        <strain evidence="1 2">451A</strain>
    </source>
</reference>